<dbReference type="PANTHER" id="PTHR30288:SF0">
    <property type="entry name" value="FLAGELLAR HOOK-ASSOCIATED PROTEIN 2"/>
    <property type="match status" value="1"/>
</dbReference>
<reference evidence="8 9" key="1">
    <citation type="journal article" date="2011" name="Int. J. Syst. Evol. Microbiol.">
        <title>Zhongshania antarctica gen. nov., sp. nov. and Zhongshania guokunii sp. nov., gammaproteobacteria respectively isolated from coastal attached (fast) ice and surface seawater of the Antarctic.</title>
        <authorList>
            <person name="Li H.J."/>
            <person name="Zhang X.Y."/>
            <person name="Chen C.X."/>
            <person name="Zhang Y.J."/>
            <person name="Gao Z.M."/>
            <person name="Yu Y."/>
            <person name="Chen X.L."/>
            <person name="Chen B."/>
            <person name="Zhang Y.Z."/>
        </authorList>
    </citation>
    <scope>NUCLEOTIDE SEQUENCE [LARGE SCALE GENOMIC DNA]</scope>
    <source>
        <strain evidence="8 9">15-R06ZXC-3</strain>
    </source>
</reference>
<gene>
    <name evidence="8" type="primary">fliD</name>
    <name evidence="8" type="ORF">AB4874_16950</name>
</gene>
<dbReference type="Pfam" id="PF07195">
    <property type="entry name" value="FliD_C"/>
    <property type="match status" value="1"/>
</dbReference>
<keyword evidence="3" id="KW-0175">Coiled coil</keyword>
<sequence length="467" mass="45825">MSNSISNSLFSSAQVNSIVSRLQSRIQAPMKLEQYEITTDKTQISALGQVRGALSSLNGALGDLTDPASLSAMKASTSASSVATATAADSAASGAYTLSNIQLAQSQEIYSASYASASAAVGAGSGTLTFQFGSGGSASVSIASSADTVSGVADAINAANTGVTATVVNTASGVRLALQGAEPGSGKSFSVSGSGAVAGLSYGSGSATMSLGQSARNATFTLNGVPVSETSNDSVSLVKGLSVDLVASGSTKISVDKSHSSLSSALSSFTNKLNDAVDVIATQTAYQPGSSASAGSTGKQAKSGPLLGNVQVQQLKQDLLSAISSAASGGLSSNALGFSISSSGALSFDAATFDTLYGSNPTGADSLIKSIETHVGSILTGAIGTSVDSGSASAAGLGIGSGFIGAATSDLKTNISSLQDQIKMQTKIGNEQIANLEAQFTSAISQSNTASTTLSYLSLLNGSSSSS</sequence>
<evidence type="ECO:0000259" key="6">
    <source>
        <dbReference type="Pfam" id="PF02465"/>
    </source>
</evidence>
<dbReference type="InterPro" id="IPR003481">
    <property type="entry name" value="FliD_N"/>
</dbReference>
<evidence type="ECO:0000256" key="3">
    <source>
        <dbReference type="ARBA" id="ARBA00023054"/>
    </source>
</evidence>
<proteinExistence type="inferred from homology"/>
<comment type="function">
    <text evidence="5">Required for morphogenesis and for the elongation of the flagellar filament by facilitating polymerization of the flagellin monomers at the tip of growing filament. Forms a capping structure, which prevents flagellin subunits (transported through the central channel of the flagellum) from leaking out without polymerization at the distal end.</text>
</comment>
<keyword evidence="4 5" id="KW-0975">Bacterial flagellum</keyword>
<feature type="domain" description="Flagellar hook-associated protein 2 C-terminal" evidence="7">
    <location>
        <begin position="215"/>
        <end position="443"/>
    </location>
</feature>
<dbReference type="RefSeq" id="WP_368392864.1">
    <property type="nucleotide sequence ID" value="NZ_JBFRYC010000014.1"/>
</dbReference>
<evidence type="ECO:0000256" key="4">
    <source>
        <dbReference type="ARBA" id="ARBA00023143"/>
    </source>
</evidence>
<feature type="domain" description="Flagellar hook-associated protein 2 N-terminal" evidence="6">
    <location>
        <begin position="12"/>
        <end position="107"/>
    </location>
</feature>
<evidence type="ECO:0000256" key="5">
    <source>
        <dbReference type="RuleBase" id="RU362066"/>
    </source>
</evidence>
<keyword evidence="8" id="KW-0966">Cell projection</keyword>
<comment type="subunit">
    <text evidence="2 5">Homopentamer.</text>
</comment>
<comment type="caution">
    <text evidence="8">The sequence shown here is derived from an EMBL/GenBank/DDBJ whole genome shotgun (WGS) entry which is preliminary data.</text>
</comment>
<keyword evidence="9" id="KW-1185">Reference proteome</keyword>
<evidence type="ECO:0000313" key="8">
    <source>
        <dbReference type="EMBL" id="MEX1663304.1"/>
    </source>
</evidence>
<comment type="subcellular location">
    <subcellularLocation>
        <location evidence="5">Secreted</location>
    </subcellularLocation>
    <subcellularLocation>
        <location evidence="5">Bacterial flagellum</location>
    </subcellularLocation>
</comment>
<keyword evidence="8" id="KW-0282">Flagellum</keyword>
<dbReference type="PANTHER" id="PTHR30288">
    <property type="entry name" value="FLAGELLAR CAP/ASSEMBLY PROTEIN FLID"/>
    <property type="match status" value="1"/>
</dbReference>
<evidence type="ECO:0000259" key="7">
    <source>
        <dbReference type="Pfam" id="PF07195"/>
    </source>
</evidence>
<keyword evidence="8" id="KW-0969">Cilium</keyword>
<evidence type="ECO:0000256" key="2">
    <source>
        <dbReference type="ARBA" id="ARBA00011255"/>
    </source>
</evidence>
<dbReference type="Pfam" id="PF02465">
    <property type="entry name" value="FliD_N"/>
    <property type="match status" value="1"/>
</dbReference>
<organism evidence="8 9">
    <name type="scientific">Thioclava arctica</name>
    <dbReference type="NCBI Taxonomy" id="3238301"/>
    <lineage>
        <taxon>Bacteria</taxon>
        <taxon>Pseudomonadati</taxon>
        <taxon>Pseudomonadota</taxon>
        <taxon>Alphaproteobacteria</taxon>
        <taxon>Rhodobacterales</taxon>
        <taxon>Paracoccaceae</taxon>
        <taxon>Thioclava</taxon>
    </lineage>
</organism>
<dbReference type="InterPro" id="IPR010809">
    <property type="entry name" value="FliD_C"/>
</dbReference>
<evidence type="ECO:0000256" key="1">
    <source>
        <dbReference type="ARBA" id="ARBA00009764"/>
    </source>
</evidence>
<name>A0ABV3TNY4_9RHOB</name>
<keyword evidence="5" id="KW-0964">Secreted</keyword>
<dbReference type="InterPro" id="IPR040026">
    <property type="entry name" value="FliD"/>
</dbReference>
<evidence type="ECO:0000313" key="9">
    <source>
        <dbReference type="Proteomes" id="UP001557465"/>
    </source>
</evidence>
<comment type="similarity">
    <text evidence="1 5">Belongs to the FliD family.</text>
</comment>
<dbReference type="Proteomes" id="UP001557465">
    <property type="component" value="Unassembled WGS sequence"/>
</dbReference>
<dbReference type="EMBL" id="JBFRYC010000014">
    <property type="protein sequence ID" value="MEX1663304.1"/>
    <property type="molecule type" value="Genomic_DNA"/>
</dbReference>
<accession>A0ABV3TNY4</accession>
<protein>
    <recommendedName>
        <fullName evidence="5">Flagellar hook-associated protein 2</fullName>
        <shortName evidence="5">HAP2</shortName>
    </recommendedName>
    <alternativeName>
        <fullName evidence="5">Flagellar cap protein</fullName>
    </alternativeName>
</protein>